<keyword evidence="2" id="KW-0255">Endonuclease</keyword>
<name>A0ABX6HY27_9BURK</name>
<organism evidence="2 3">
    <name type="scientific">Pandoraea fibrosis</name>
    <dbReference type="NCBI Taxonomy" id="1891094"/>
    <lineage>
        <taxon>Bacteria</taxon>
        <taxon>Pseudomonadati</taxon>
        <taxon>Pseudomonadota</taxon>
        <taxon>Betaproteobacteria</taxon>
        <taxon>Burkholderiales</taxon>
        <taxon>Burkholderiaceae</taxon>
        <taxon>Pandoraea</taxon>
    </lineage>
</organism>
<dbReference type="PANTHER" id="PTHR33877">
    <property type="entry name" value="SLL1193 PROTEIN"/>
    <property type="match status" value="1"/>
</dbReference>
<dbReference type="Proteomes" id="UP000035080">
    <property type="component" value="Chromosome"/>
</dbReference>
<evidence type="ECO:0000259" key="1">
    <source>
        <dbReference type="SMART" id="SM00507"/>
    </source>
</evidence>
<reference evidence="2 3" key="1">
    <citation type="journal article" date="2015" name="Genome Announc.">
        <title>Genome Sequences of Two Pandoraea pnomenusa Isolates Recovered 11 Months Apart from a Cystic Fibrosis Patient.</title>
        <authorList>
            <person name="Ee R."/>
            <person name="Ambrose M."/>
            <person name="Lazenby J."/>
            <person name="Williams P."/>
            <person name="Chan K.G."/>
            <person name="Roddam L."/>
        </authorList>
    </citation>
    <scope>NUCLEOTIDE SEQUENCE [LARGE SCALE GENOMIC DNA]</scope>
    <source>
        <strain evidence="2 3">6399</strain>
    </source>
</reference>
<dbReference type="InterPro" id="IPR029471">
    <property type="entry name" value="HNH_5"/>
</dbReference>
<evidence type="ECO:0000313" key="3">
    <source>
        <dbReference type="Proteomes" id="UP000035080"/>
    </source>
</evidence>
<dbReference type="EMBL" id="CP047385">
    <property type="protein sequence ID" value="QHF15846.1"/>
    <property type="molecule type" value="Genomic_DNA"/>
</dbReference>
<dbReference type="InterPro" id="IPR052892">
    <property type="entry name" value="NA-targeting_endonuclease"/>
</dbReference>
<dbReference type="RefSeq" id="WP_039371751.1">
    <property type="nucleotide sequence ID" value="NZ_CP047386.1"/>
</dbReference>
<keyword evidence="2" id="KW-0540">Nuclease</keyword>
<evidence type="ECO:0000313" key="2">
    <source>
        <dbReference type="EMBL" id="QHF15846.1"/>
    </source>
</evidence>
<protein>
    <submittedName>
        <fullName evidence="2">HNH endonuclease</fullName>
    </submittedName>
</protein>
<dbReference type="PANTHER" id="PTHR33877:SF2">
    <property type="entry name" value="OS07G0170200 PROTEIN"/>
    <property type="match status" value="1"/>
</dbReference>
<keyword evidence="3" id="KW-1185">Reference proteome</keyword>
<sequence length="112" mass="12877">MLSRSYRGQAREQILDRDGRRCLRCHAPENLTLQHVLPFSLGGETNSRNLVTLCEPCNQELKNEIDSELYQLAGLTQGMELSLLRVSPCDDRAMIRARQFSANIMHTRCEVW</sequence>
<dbReference type="InterPro" id="IPR003615">
    <property type="entry name" value="HNH_nuc"/>
</dbReference>
<dbReference type="Pfam" id="PF14279">
    <property type="entry name" value="HNH_5"/>
    <property type="match status" value="1"/>
</dbReference>
<feature type="domain" description="HNH nuclease" evidence="1">
    <location>
        <begin position="9"/>
        <end position="59"/>
    </location>
</feature>
<dbReference type="GO" id="GO:0004519">
    <property type="term" value="F:endonuclease activity"/>
    <property type="evidence" value="ECO:0007669"/>
    <property type="project" value="UniProtKB-KW"/>
</dbReference>
<dbReference type="SMART" id="SM00507">
    <property type="entry name" value="HNHc"/>
    <property type="match status" value="1"/>
</dbReference>
<proteinExistence type="predicted"/>
<keyword evidence="2" id="KW-0378">Hydrolase</keyword>
<dbReference type="CDD" id="cd00085">
    <property type="entry name" value="HNHc"/>
    <property type="match status" value="1"/>
</dbReference>
<gene>
    <name evidence="2" type="ORF">PI93_017555</name>
</gene>
<dbReference type="Gene3D" id="1.10.30.50">
    <property type="match status" value="1"/>
</dbReference>
<accession>A0ABX6HY27</accession>